<evidence type="ECO:0000256" key="4">
    <source>
        <dbReference type="ARBA" id="ARBA00022692"/>
    </source>
</evidence>
<gene>
    <name evidence="14" type="ORF">FV139_15170</name>
</gene>
<feature type="domain" description="TonB-dependent receptor-like beta-barrel" evidence="12">
    <location>
        <begin position="407"/>
        <end position="857"/>
    </location>
</feature>
<evidence type="ECO:0000256" key="7">
    <source>
        <dbReference type="ARBA" id="ARBA00023136"/>
    </source>
</evidence>
<dbReference type="PROSITE" id="PS01156">
    <property type="entry name" value="TONB_DEPENDENT_REC_2"/>
    <property type="match status" value="1"/>
</dbReference>
<dbReference type="Pfam" id="PF00593">
    <property type="entry name" value="TonB_dep_Rec_b-barrel"/>
    <property type="match status" value="1"/>
</dbReference>
<dbReference type="InterPro" id="IPR037066">
    <property type="entry name" value="Plug_dom_sf"/>
</dbReference>
<sequence>MSTKAVSTPHSTLYTALRACLYGTAGAAALASTQVQAQGAAALEEVVITGSRVARSGFETPTPVSALSAEDIKADGSANVAEFVMTLPSVQGSTTGSTSSGALSNGEAGIAALNLRALGAGRTLVLLDGQRSVVSSSSGRVDTNTFPQSLVKRVEVVTGGASSAYGSDAVSGVVNFILDKDYEGFKVDLEYGQVGSGGGENDKITLTGGIPFADGDGHLLFSAEQANQDGIHYEAPDWAQKGHFAMVNPNPGAGAPTFITGNNIGISAYTPGGLIVDGPLMGTYFGEGGSINQLNYGAVAGQWMQGGDWEYTNSGMVGTNSLLAEDNRDSVFGRVSYKLTDSLEVFGQASYAGYEGYSHYINPTDRNITIYADNAYLPDEVAAAMAEQGLDSFLMSTSNADMPASGSRNKRETVRLVAGAEGIFEAFGKSVDWDFYYQHGKTETDEHQTPTFNFSRLAMATDAVIDPATGGIVCRSTLSDPGNGCVPLNRFGTGVANEDGLDYVLGRPRRQQEFQQDVAALTFNTNDFEGWAGPISLAFGLEWRKEQMDADVDDEYTSGWKYGNYKETRGEYDVTEFFVETVVPIFDGLDFNGAARLTDYSTSGEVTTWKAGFTYAPIDDVTFRVTQSRDIRAPNLSELYETGTARTNAVAINGESVPFIQALKGNPTVAPEEADTLGLGIVLQPSFAPGLALSADYYEIEIDGVISFVGAQDVADFCFINNVQSYCDQMNYVNGQLSTIDLYYDNLNSMTAKGIDYEVSYMFSPGDLIDGFPGQVSLRAMATNYLENITDNGVTARDLAGVNDNWNYTPDWVYRMTATYTLEDWMFNLTLRGVSDGVLSNEFVQCSSNCPTVAAGKYTINDNSVDGGLFTDAYLSKVMSFGDVESEFFISVKNVFDEDPELISNPFYQGGENTVAYLQTNRTLYDTLGRTFRVGMRLEF</sequence>
<keyword evidence="14" id="KW-0675">Receptor</keyword>
<dbReference type="InterPro" id="IPR039426">
    <property type="entry name" value="TonB-dep_rcpt-like"/>
</dbReference>
<comment type="caution">
    <text evidence="14">The sequence shown here is derived from an EMBL/GenBank/DDBJ whole genome shotgun (WGS) entry which is preliminary data.</text>
</comment>
<dbReference type="GO" id="GO:0009279">
    <property type="term" value="C:cell outer membrane"/>
    <property type="evidence" value="ECO:0007669"/>
    <property type="project" value="UniProtKB-SubCell"/>
</dbReference>
<name>A0A5C8ZWD1_9GAMM</name>
<reference evidence="14 15" key="1">
    <citation type="submission" date="2019-08" db="EMBL/GenBank/DDBJ databases">
        <title>Parahaliea maris sp. nov., isolated from the surface seawater.</title>
        <authorList>
            <person name="Liu Y."/>
        </authorList>
    </citation>
    <scope>NUCLEOTIDE SEQUENCE [LARGE SCALE GENOMIC DNA]</scope>
    <source>
        <strain evidence="14 15">HSLHS9</strain>
    </source>
</reference>
<dbReference type="Proteomes" id="UP000321039">
    <property type="component" value="Unassembled WGS sequence"/>
</dbReference>
<evidence type="ECO:0000313" key="15">
    <source>
        <dbReference type="Proteomes" id="UP000321039"/>
    </source>
</evidence>
<dbReference type="Gene3D" id="2.170.130.10">
    <property type="entry name" value="TonB-dependent receptor, plug domain"/>
    <property type="match status" value="1"/>
</dbReference>
<evidence type="ECO:0000256" key="8">
    <source>
        <dbReference type="ARBA" id="ARBA00023237"/>
    </source>
</evidence>
<keyword evidence="5" id="KW-0732">Signal</keyword>
<evidence type="ECO:0000256" key="3">
    <source>
        <dbReference type="ARBA" id="ARBA00022452"/>
    </source>
</evidence>
<keyword evidence="15" id="KW-1185">Reference proteome</keyword>
<dbReference type="SUPFAM" id="SSF56935">
    <property type="entry name" value="Porins"/>
    <property type="match status" value="1"/>
</dbReference>
<dbReference type="InterPro" id="IPR000531">
    <property type="entry name" value="Beta-barrel_TonB"/>
</dbReference>
<organism evidence="14 15">
    <name type="scientific">Parahaliea maris</name>
    <dbReference type="NCBI Taxonomy" id="2716870"/>
    <lineage>
        <taxon>Bacteria</taxon>
        <taxon>Pseudomonadati</taxon>
        <taxon>Pseudomonadota</taxon>
        <taxon>Gammaproteobacteria</taxon>
        <taxon>Cellvibrionales</taxon>
        <taxon>Halieaceae</taxon>
        <taxon>Parahaliea</taxon>
    </lineage>
</organism>
<comment type="subcellular location">
    <subcellularLocation>
        <location evidence="1 9">Cell outer membrane</location>
        <topology evidence="1 9">Multi-pass membrane protein</topology>
    </subcellularLocation>
</comment>
<keyword evidence="3 9" id="KW-1134">Transmembrane beta strand</keyword>
<dbReference type="InterPro" id="IPR036942">
    <property type="entry name" value="Beta-barrel_TonB_sf"/>
</dbReference>
<dbReference type="PANTHER" id="PTHR47234:SF3">
    <property type="entry name" value="SECRETIN_TONB SHORT N-TERMINAL DOMAIN-CONTAINING PROTEIN"/>
    <property type="match status" value="1"/>
</dbReference>
<comment type="similarity">
    <text evidence="9 11">Belongs to the TonB-dependent receptor family.</text>
</comment>
<feature type="domain" description="TonB-dependent receptor plug" evidence="13">
    <location>
        <begin position="59"/>
        <end position="173"/>
    </location>
</feature>
<dbReference type="InterPro" id="IPR012910">
    <property type="entry name" value="Plug_dom"/>
</dbReference>
<proteinExistence type="inferred from homology"/>
<protein>
    <submittedName>
        <fullName evidence="14">TonB-dependent receptor</fullName>
    </submittedName>
</protein>
<evidence type="ECO:0000256" key="11">
    <source>
        <dbReference type="RuleBase" id="RU003357"/>
    </source>
</evidence>
<dbReference type="AlphaFoldDB" id="A0A5C8ZWD1"/>
<feature type="short sequence motif" description="TonB C-terminal box" evidence="10">
    <location>
        <begin position="923"/>
        <end position="940"/>
    </location>
</feature>
<accession>A0A5C8ZWD1</accession>
<dbReference type="PANTHER" id="PTHR47234">
    <property type="match status" value="1"/>
</dbReference>
<evidence type="ECO:0000256" key="9">
    <source>
        <dbReference type="PROSITE-ProRule" id="PRU01360"/>
    </source>
</evidence>
<evidence type="ECO:0000256" key="10">
    <source>
        <dbReference type="PROSITE-ProRule" id="PRU10144"/>
    </source>
</evidence>
<evidence type="ECO:0000313" key="14">
    <source>
        <dbReference type="EMBL" id="TXS92064.1"/>
    </source>
</evidence>
<keyword evidence="4 9" id="KW-0812">Transmembrane</keyword>
<evidence type="ECO:0000256" key="2">
    <source>
        <dbReference type="ARBA" id="ARBA00022448"/>
    </source>
</evidence>
<dbReference type="RefSeq" id="WP_148069303.1">
    <property type="nucleotide sequence ID" value="NZ_VRZA01000005.1"/>
</dbReference>
<dbReference type="InterPro" id="IPR010917">
    <property type="entry name" value="TonB_rcpt_CS"/>
</dbReference>
<evidence type="ECO:0000256" key="5">
    <source>
        <dbReference type="ARBA" id="ARBA00022729"/>
    </source>
</evidence>
<evidence type="ECO:0000256" key="6">
    <source>
        <dbReference type="ARBA" id="ARBA00023077"/>
    </source>
</evidence>
<evidence type="ECO:0000256" key="1">
    <source>
        <dbReference type="ARBA" id="ARBA00004571"/>
    </source>
</evidence>
<keyword evidence="6 11" id="KW-0798">TonB box</keyword>
<keyword evidence="8 9" id="KW-0998">Cell outer membrane</keyword>
<keyword evidence="2 9" id="KW-0813">Transport</keyword>
<evidence type="ECO:0000259" key="12">
    <source>
        <dbReference type="Pfam" id="PF00593"/>
    </source>
</evidence>
<dbReference type="PROSITE" id="PS52016">
    <property type="entry name" value="TONB_DEPENDENT_REC_3"/>
    <property type="match status" value="1"/>
</dbReference>
<dbReference type="Pfam" id="PF07715">
    <property type="entry name" value="Plug"/>
    <property type="match status" value="1"/>
</dbReference>
<dbReference type="Gene3D" id="2.40.170.20">
    <property type="entry name" value="TonB-dependent receptor, beta-barrel domain"/>
    <property type="match status" value="1"/>
</dbReference>
<keyword evidence="7 9" id="KW-0472">Membrane</keyword>
<dbReference type="EMBL" id="VRZA01000005">
    <property type="protein sequence ID" value="TXS92064.1"/>
    <property type="molecule type" value="Genomic_DNA"/>
</dbReference>
<evidence type="ECO:0000259" key="13">
    <source>
        <dbReference type="Pfam" id="PF07715"/>
    </source>
</evidence>